<evidence type="ECO:0000313" key="5">
    <source>
        <dbReference type="Proteomes" id="UP001176961"/>
    </source>
</evidence>
<name>A0AA36DSA6_CYLNA</name>
<dbReference type="Gene3D" id="3.30.70.330">
    <property type="match status" value="4"/>
</dbReference>
<dbReference type="InterPro" id="IPR055204">
    <property type="entry name" value="HNRNPL_RRM"/>
</dbReference>
<dbReference type="AlphaFoldDB" id="A0AA36DSA6"/>
<feature type="compositionally biased region" description="Basic residues" evidence="2">
    <location>
        <begin position="1"/>
        <end position="12"/>
    </location>
</feature>
<proteinExistence type="predicted"/>
<dbReference type="InterPro" id="IPR035979">
    <property type="entry name" value="RBD_domain_sf"/>
</dbReference>
<dbReference type="SMART" id="SM00360">
    <property type="entry name" value="RRM"/>
    <property type="match status" value="3"/>
</dbReference>
<reference evidence="4" key="1">
    <citation type="submission" date="2023-07" db="EMBL/GenBank/DDBJ databases">
        <authorList>
            <consortium name="CYATHOMIX"/>
        </authorList>
    </citation>
    <scope>NUCLEOTIDE SEQUENCE</scope>
    <source>
        <strain evidence="4">N/A</strain>
    </source>
</reference>
<dbReference type="Pfam" id="PF00076">
    <property type="entry name" value="RRM_1"/>
    <property type="match status" value="2"/>
</dbReference>
<dbReference type="Proteomes" id="UP001176961">
    <property type="component" value="Unassembled WGS sequence"/>
</dbReference>
<feature type="domain" description="RRM" evidence="3">
    <location>
        <begin position="155"/>
        <end position="238"/>
    </location>
</feature>
<evidence type="ECO:0000256" key="1">
    <source>
        <dbReference type="PROSITE-ProRule" id="PRU00176"/>
    </source>
</evidence>
<feature type="region of interest" description="Disordered" evidence="2">
    <location>
        <begin position="1"/>
        <end position="31"/>
    </location>
</feature>
<dbReference type="EMBL" id="CATQJL010000112">
    <property type="protein sequence ID" value="CAJ0592458.1"/>
    <property type="molecule type" value="Genomic_DNA"/>
</dbReference>
<dbReference type="SUPFAM" id="SSF54928">
    <property type="entry name" value="RNA-binding domain, RBD"/>
    <property type="match status" value="2"/>
</dbReference>
<organism evidence="4 5">
    <name type="scientific">Cylicocyclus nassatus</name>
    <name type="common">Nematode worm</name>
    <dbReference type="NCBI Taxonomy" id="53992"/>
    <lineage>
        <taxon>Eukaryota</taxon>
        <taxon>Metazoa</taxon>
        <taxon>Ecdysozoa</taxon>
        <taxon>Nematoda</taxon>
        <taxon>Chromadorea</taxon>
        <taxon>Rhabditida</taxon>
        <taxon>Rhabditina</taxon>
        <taxon>Rhabditomorpha</taxon>
        <taxon>Strongyloidea</taxon>
        <taxon>Strongylidae</taxon>
        <taxon>Cylicocyclus</taxon>
    </lineage>
</organism>
<dbReference type="Pfam" id="PF13893">
    <property type="entry name" value="RRM_5"/>
    <property type="match status" value="1"/>
</dbReference>
<keyword evidence="5" id="KW-1185">Reference proteome</keyword>
<evidence type="ECO:0000259" key="3">
    <source>
        <dbReference type="PROSITE" id="PS50102"/>
    </source>
</evidence>
<keyword evidence="1" id="KW-0694">RNA-binding</keyword>
<dbReference type="Pfam" id="PF22976">
    <property type="entry name" value="RRM_10"/>
    <property type="match status" value="1"/>
</dbReference>
<feature type="compositionally biased region" description="Low complexity" evidence="2">
    <location>
        <begin position="367"/>
        <end position="378"/>
    </location>
</feature>
<dbReference type="GO" id="GO:0003723">
    <property type="term" value="F:RNA binding"/>
    <property type="evidence" value="ECO:0007669"/>
    <property type="project" value="UniProtKB-UniRule"/>
</dbReference>
<gene>
    <name evidence="4" type="ORF">CYNAS_LOCUS4441</name>
</gene>
<accession>A0AA36DSA6</accession>
<dbReference type="InterPro" id="IPR000504">
    <property type="entry name" value="RRM_dom"/>
</dbReference>
<sequence length="640" mass="71067">MGAVTKRKKRFSTRSESEDTTKHAKIESDEAEPASKRFCLALDAPRAFASVEKARRTRFSTAQAKSLVVLVRGLPDDLINADLIDSLSRFGPIAYVKYHSKQGWAFVEFEDEEGSEACVKYGYENAVCIGGNEVSMMFSLHHILARDTLERREQNKVILMSVSNIQKEIKVQNVFDVCSVFGEVERIKITPMSRGSVAELLVYVEFDNLEAAHDAKLAVNGAFFYNDCNLVHCEYASKSTLEIPENTDHACDYTQLKPVKLENSELFPCETIPQSSKDEKPLAVTTKGDADNHVKRCSLSPPLSECKKDNYYVFDSGSHSNDTVQMVSIKQEQSYNFGDDGQTHCNQFSEPNSSPPPEPTSATVGESAGSESNSQSSSKTVLEIPLPPVLPTAVENSGGHSSTQTISDVRYRNLVDLTVNDGPRCMMVYGIELQSGLFSCDRLFNLMCMYGHVVAIKLVTRIKDAAIVEFAHSSSVNIAMSMLENVVLFGCTLTFDYGRNDAIRMTTERFPNGMPMCELYTNCPLQRFSRYQAAESSAKIRIAPPSSMLYWWDAPSYTTREMIYMMFVSVGAAYPCNIFPFKPGPSSSVGIVEFPTSRQAAEALMLVNHFPILLPGFRGPMILKLAFATSKHHQPTNGQQ</sequence>
<feature type="region of interest" description="Disordered" evidence="2">
    <location>
        <begin position="336"/>
        <end position="382"/>
    </location>
</feature>
<dbReference type="InterPro" id="IPR012677">
    <property type="entry name" value="Nucleotide-bd_a/b_plait_sf"/>
</dbReference>
<dbReference type="PROSITE" id="PS50102">
    <property type="entry name" value="RRM"/>
    <property type="match status" value="2"/>
</dbReference>
<evidence type="ECO:0000256" key="2">
    <source>
        <dbReference type="SAM" id="MobiDB-lite"/>
    </source>
</evidence>
<dbReference type="PANTHER" id="PTHR15592">
    <property type="entry name" value="MATRIN 3/NUCLEAR PROTEIN 220-RELATED"/>
    <property type="match status" value="1"/>
</dbReference>
<feature type="compositionally biased region" description="Basic and acidic residues" evidence="2">
    <location>
        <begin position="13"/>
        <end position="28"/>
    </location>
</feature>
<feature type="domain" description="RRM" evidence="3">
    <location>
        <begin position="67"/>
        <end position="141"/>
    </location>
</feature>
<comment type="caution">
    <text evidence="4">The sequence shown here is derived from an EMBL/GenBank/DDBJ whole genome shotgun (WGS) entry which is preliminary data.</text>
</comment>
<protein>
    <recommendedName>
        <fullName evidence="3">RRM domain-containing protein</fullName>
    </recommendedName>
</protein>
<evidence type="ECO:0000313" key="4">
    <source>
        <dbReference type="EMBL" id="CAJ0592458.1"/>
    </source>
</evidence>